<gene>
    <name evidence="1" type="ORF">TvY486_0042270</name>
</gene>
<reference evidence="1 2" key="1">
    <citation type="journal article" date="2012" name="Proc. Natl. Acad. Sci. U.S.A.">
        <title>Antigenic diversity is generated by distinct evolutionary mechanisms in African trypanosome species.</title>
        <authorList>
            <person name="Jackson A.P."/>
            <person name="Berry A."/>
            <person name="Aslett M."/>
            <person name="Allison H.C."/>
            <person name="Burton P."/>
            <person name="Vavrova-Anderson J."/>
            <person name="Brown R."/>
            <person name="Browne H."/>
            <person name="Corton N."/>
            <person name="Hauser H."/>
            <person name="Gamble J."/>
            <person name="Gilderthorp R."/>
            <person name="Marcello L."/>
            <person name="McQuillan J."/>
            <person name="Otto T.D."/>
            <person name="Quail M.A."/>
            <person name="Sanders M.J."/>
            <person name="van Tonder A."/>
            <person name="Ginger M.L."/>
            <person name="Field M.C."/>
            <person name="Barry J.D."/>
            <person name="Hertz-Fowler C."/>
            <person name="Berriman M."/>
        </authorList>
    </citation>
    <scope>NUCLEOTIDE SEQUENCE</scope>
    <source>
        <strain evidence="1 2">Y486</strain>
    </source>
</reference>
<dbReference type="Proteomes" id="UP000009027">
    <property type="component" value="Unassembled WGS sequence"/>
</dbReference>
<protein>
    <submittedName>
        <fullName evidence="1">Uncharacterized protein</fullName>
    </submittedName>
</protein>
<dbReference type="AlphaFoldDB" id="F9WUR7"/>
<organism evidence="1 2">
    <name type="scientific">Trypanosoma vivax (strain Y486)</name>
    <dbReference type="NCBI Taxonomy" id="1055687"/>
    <lineage>
        <taxon>Eukaryota</taxon>
        <taxon>Discoba</taxon>
        <taxon>Euglenozoa</taxon>
        <taxon>Kinetoplastea</taxon>
        <taxon>Metakinetoplastina</taxon>
        <taxon>Trypanosomatida</taxon>
        <taxon>Trypanosomatidae</taxon>
        <taxon>Trypanosoma</taxon>
        <taxon>Duttonella</taxon>
    </lineage>
</organism>
<name>F9WUR7_TRYVY</name>
<sequence>MCRDTLLKSVPAALPSNARGRPRARESFLPVGRAFRKAHPATPGFFENQRFVPAARCLLSVPLFAGCGHRKNRSRPLARQRARSSGRPSLAFPWLFGIAQLSNAHSQSRALRRRPGGFSRAQASVDFAPPAGKLFASSRRLRRSPKRTALACFAVLREFATVPLRTAGRVRARPPPARAIHSETSPCGLECAGEVAAPNRFKRNHRASQIHEYRLLVFKKRGGSTNFHPQETVSTRNARARSRAMGEREEWPPVPFHKSAHSVRQNIPLRDRNGFHFAQQHAPFTCDGNLLFTKNAICKTPALQKREEGFA</sequence>
<evidence type="ECO:0000313" key="2">
    <source>
        <dbReference type="Proteomes" id="UP000009027"/>
    </source>
</evidence>
<accession>F9WUR7</accession>
<proteinExistence type="predicted"/>
<keyword evidence="2" id="KW-1185">Reference proteome</keyword>
<evidence type="ECO:0000313" key="1">
    <source>
        <dbReference type="EMBL" id="CCD21316.1"/>
    </source>
</evidence>
<dbReference type="EMBL" id="CAEX01007429">
    <property type="protein sequence ID" value="CCD21316.1"/>
    <property type="molecule type" value="Genomic_DNA"/>
</dbReference>